<evidence type="ECO:0000313" key="2">
    <source>
        <dbReference type="EMBL" id="GIN23391.1"/>
    </source>
</evidence>
<dbReference type="EMBL" id="BOQT01000034">
    <property type="protein sequence ID" value="GIN23391.1"/>
    <property type="molecule type" value="Genomic_DNA"/>
</dbReference>
<dbReference type="InterPro" id="IPR043519">
    <property type="entry name" value="NT_sf"/>
</dbReference>
<protein>
    <recommendedName>
        <fullName evidence="4">Nucleotidyltransferase</fullName>
    </recommendedName>
</protein>
<name>A0ABQ4KE90_9BACI</name>
<sequence length="342" mass="39346">MKLNDHFKKFLANISLNPTRVSRIESAIKNWKTKFKEDEELKGKFIDFYTQGSYSTDTGVRPKNNEEFDVDVVLVLDLGEDDQPKEILHWIKDRIKKHKEFEDRVIVKDRCVRIDYANDFHVDVIPAFIYGDYIKIPSKKEGEWIKTNPVGFKEWCDNLNDDSDNYFSKIVKILKYWRTENVGKDTAPKSILLTTLVGNAHKKHPSVAETLVETLKVMKDDLDELISGLVEDGDVPFVKNPSLNDENLARNWTKLKAERFRNKLSTLKDNCQTALDEKNKEESIKLWQDIFGTDFPSELGEASNMAKSIQSGSVLVSSTGELNFTQGTAIREHRFYGEGLNE</sequence>
<comment type="caution">
    <text evidence="2">The sequence shown here is derived from an EMBL/GenBank/DDBJ whole genome shotgun (WGS) entry which is preliminary data.</text>
</comment>
<dbReference type="SUPFAM" id="SSF81301">
    <property type="entry name" value="Nucleotidyltransferase"/>
    <property type="match status" value="1"/>
</dbReference>
<evidence type="ECO:0000313" key="3">
    <source>
        <dbReference type="Proteomes" id="UP000680279"/>
    </source>
</evidence>
<keyword evidence="3" id="KW-1185">Reference proteome</keyword>
<gene>
    <name evidence="2" type="ORF">J1TS3_45250</name>
</gene>
<dbReference type="Pfam" id="PF18144">
    <property type="entry name" value="SMODS"/>
    <property type="match status" value="1"/>
</dbReference>
<accession>A0ABQ4KE90</accession>
<dbReference type="CDD" id="cd05400">
    <property type="entry name" value="NT_2-5OAS_ClassI-CCAase"/>
    <property type="match status" value="1"/>
</dbReference>
<dbReference type="RefSeq" id="WP_212963996.1">
    <property type="nucleotide sequence ID" value="NZ_BOQT01000034.1"/>
</dbReference>
<proteinExistence type="predicted"/>
<reference evidence="2 3" key="1">
    <citation type="submission" date="2021-03" db="EMBL/GenBank/DDBJ databases">
        <title>Antimicrobial resistance genes in bacteria isolated from Japanese honey, and their potential for conferring macrolide and lincosamide resistance in the American foulbrood pathogen Paenibacillus larvae.</title>
        <authorList>
            <person name="Okamoto M."/>
            <person name="Kumagai M."/>
            <person name="Kanamori H."/>
            <person name="Takamatsu D."/>
        </authorList>
    </citation>
    <scope>NUCLEOTIDE SEQUENCE [LARGE SCALE GENOMIC DNA]</scope>
    <source>
        <strain evidence="2 3">J1TS3</strain>
    </source>
</reference>
<organism evidence="2 3">
    <name type="scientific">Siminovitchia fordii</name>
    <dbReference type="NCBI Taxonomy" id="254759"/>
    <lineage>
        <taxon>Bacteria</taxon>
        <taxon>Bacillati</taxon>
        <taxon>Bacillota</taxon>
        <taxon>Bacilli</taxon>
        <taxon>Bacillales</taxon>
        <taxon>Bacillaceae</taxon>
        <taxon>Siminovitchia</taxon>
    </lineage>
</organism>
<evidence type="ECO:0008006" key="4">
    <source>
        <dbReference type="Google" id="ProtNLM"/>
    </source>
</evidence>
<dbReference type="Proteomes" id="UP000680279">
    <property type="component" value="Unassembled WGS sequence"/>
</dbReference>
<dbReference type="Gene3D" id="3.30.460.10">
    <property type="entry name" value="Beta Polymerase, domain 2"/>
    <property type="match status" value="1"/>
</dbReference>
<evidence type="ECO:0000256" key="1">
    <source>
        <dbReference type="ARBA" id="ARBA00023118"/>
    </source>
</evidence>
<keyword evidence="1" id="KW-0051">Antiviral defense</keyword>
<dbReference type="InterPro" id="IPR006116">
    <property type="entry name" value="NT_2-5OAS_ClassI-CCAase"/>
</dbReference>